<evidence type="ECO:0000313" key="6">
    <source>
        <dbReference type="Proteomes" id="UP000789390"/>
    </source>
</evidence>
<comment type="caution">
    <text evidence="5">The sequence shown here is derived from an EMBL/GenBank/DDBJ whole genome shotgun (WGS) entry which is preliminary data.</text>
</comment>
<dbReference type="OrthoDB" id="5590282at2759"/>
<gene>
    <name evidence="5" type="ORF">DGAL_LOCUS16635</name>
</gene>
<dbReference type="SUPFAM" id="SSF47954">
    <property type="entry name" value="Cyclin-like"/>
    <property type="match status" value="2"/>
</dbReference>
<dbReference type="Gene3D" id="1.10.472.10">
    <property type="entry name" value="Cyclin-like"/>
    <property type="match status" value="2"/>
</dbReference>
<evidence type="ECO:0000313" key="5">
    <source>
        <dbReference type="EMBL" id="CAH0112842.1"/>
    </source>
</evidence>
<sequence>MSFAIHCDEEVDVKVPRKKSLSKEAVPGVKQRLPLCELSNGLPAINVIKPEHEGSENSQQSYQCQKSFSIFEETEETVIYNAHLVNQVHIKPLELFEKETVMKPNYLELSKIKPSDRTFLIDWIVKIHKSSKLSHKCLFLSVVTIDRFLQVDVDIMECDLQLVGLASLCIASECEDDEQNSNETSVNVQKCFRKAVFMYSALSGYSEDELIRMDNRIHEALGLTLLVPHYFVSLHLHFLENFVISAKLVYDWFDDRHETLAKYLLELSLQEYEFCHHLPSQLAAASLCLSLKITGDRQTSIDVLWNLSSLVSFSRYTYNILEPLVKKMCLLIMNSETSMYQAIQKKYLATHLAIRQAAKTFYESDDAKESPSTSFSISRGTTSACFNNAFLSPNAPFTSRRSSSFIEIIDISFSP</sequence>
<dbReference type="SMART" id="SM00385">
    <property type="entry name" value="CYCLIN"/>
    <property type="match status" value="2"/>
</dbReference>
<proteinExistence type="inferred from homology"/>
<keyword evidence="1 2" id="KW-0195">Cyclin</keyword>
<comment type="similarity">
    <text evidence="2">Belongs to the cyclin family.</text>
</comment>
<evidence type="ECO:0000256" key="1">
    <source>
        <dbReference type="ARBA" id="ARBA00023127"/>
    </source>
</evidence>
<accession>A0A8J2S8T5</accession>
<dbReference type="InterPro" id="IPR013763">
    <property type="entry name" value="Cyclin-like_dom"/>
</dbReference>
<dbReference type="InterPro" id="IPR039361">
    <property type="entry name" value="Cyclin"/>
</dbReference>
<protein>
    <submittedName>
        <fullName evidence="5">Uncharacterized protein</fullName>
    </submittedName>
</protein>
<dbReference type="InterPro" id="IPR006671">
    <property type="entry name" value="Cyclin_N"/>
</dbReference>
<dbReference type="PANTHER" id="PTHR10177">
    <property type="entry name" value="CYCLINS"/>
    <property type="match status" value="1"/>
</dbReference>
<evidence type="ECO:0000259" key="4">
    <source>
        <dbReference type="SMART" id="SM01332"/>
    </source>
</evidence>
<dbReference type="Proteomes" id="UP000789390">
    <property type="component" value="Unassembled WGS sequence"/>
</dbReference>
<name>A0A8J2S8T5_9CRUS</name>
<reference evidence="5" key="1">
    <citation type="submission" date="2021-11" db="EMBL/GenBank/DDBJ databases">
        <authorList>
            <person name="Schell T."/>
        </authorList>
    </citation>
    <scope>NUCLEOTIDE SEQUENCE</scope>
    <source>
        <strain evidence="5">M5</strain>
    </source>
</reference>
<dbReference type="InterPro" id="IPR036915">
    <property type="entry name" value="Cyclin-like_sf"/>
</dbReference>
<evidence type="ECO:0000256" key="2">
    <source>
        <dbReference type="RuleBase" id="RU000383"/>
    </source>
</evidence>
<dbReference type="AlphaFoldDB" id="A0A8J2S8T5"/>
<keyword evidence="6" id="KW-1185">Reference proteome</keyword>
<dbReference type="SMART" id="SM01332">
    <property type="entry name" value="Cyclin_C"/>
    <property type="match status" value="1"/>
</dbReference>
<dbReference type="Pfam" id="PF02984">
    <property type="entry name" value="Cyclin_C"/>
    <property type="match status" value="1"/>
</dbReference>
<dbReference type="InterPro" id="IPR004367">
    <property type="entry name" value="Cyclin_C-dom"/>
</dbReference>
<dbReference type="Pfam" id="PF00134">
    <property type="entry name" value="Cyclin_N"/>
    <property type="match status" value="1"/>
</dbReference>
<feature type="domain" description="Cyclin C-terminal" evidence="4">
    <location>
        <begin position="226"/>
        <end position="364"/>
    </location>
</feature>
<feature type="domain" description="Cyclin-like" evidence="3">
    <location>
        <begin position="237"/>
        <end position="330"/>
    </location>
</feature>
<evidence type="ECO:0000259" key="3">
    <source>
        <dbReference type="SMART" id="SM00385"/>
    </source>
</evidence>
<dbReference type="EMBL" id="CAKKLH010000332">
    <property type="protein sequence ID" value="CAH0112842.1"/>
    <property type="molecule type" value="Genomic_DNA"/>
</dbReference>
<organism evidence="5 6">
    <name type="scientific">Daphnia galeata</name>
    <dbReference type="NCBI Taxonomy" id="27404"/>
    <lineage>
        <taxon>Eukaryota</taxon>
        <taxon>Metazoa</taxon>
        <taxon>Ecdysozoa</taxon>
        <taxon>Arthropoda</taxon>
        <taxon>Crustacea</taxon>
        <taxon>Branchiopoda</taxon>
        <taxon>Diplostraca</taxon>
        <taxon>Cladocera</taxon>
        <taxon>Anomopoda</taxon>
        <taxon>Daphniidae</taxon>
        <taxon>Daphnia</taxon>
    </lineage>
</organism>
<feature type="domain" description="Cyclin-like" evidence="3">
    <location>
        <begin position="122"/>
        <end position="219"/>
    </location>
</feature>